<name>A0AAP0EMP5_9MAGN</name>
<evidence type="ECO:0000313" key="3">
    <source>
        <dbReference type="Proteomes" id="UP001417504"/>
    </source>
</evidence>
<feature type="compositionally biased region" description="Polar residues" evidence="1">
    <location>
        <begin position="578"/>
        <end position="591"/>
    </location>
</feature>
<dbReference type="InterPro" id="IPR029005">
    <property type="entry name" value="LIM-bd/SEUSS"/>
</dbReference>
<dbReference type="PANTHER" id="PTHR10378">
    <property type="entry name" value="LIM DOMAIN-BINDING PROTEIN"/>
    <property type="match status" value="1"/>
</dbReference>
<feature type="region of interest" description="Disordered" evidence="1">
    <location>
        <begin position="578"/>
        <end position="622"/>
    </location>
</feature>
<organism evidence="2 3">
    <name type="scientific">Stephania japonica</name>
    <dbReference type="NCBI Taxonomy" id="461633"/>
    <lineage>
        <taxon>Eukaryota</taxon>
        <taxon>Viridiplantae</taxon>
        <taxon>Streptophyta</taxon>
        <taxon>Embryophyta</taxon>
        <taxon>Tracheophyta</taxon>
        <taxon>Spermatophyta</taxon>
        <taxon>Magnoliopsida</taxon>
        <taxon>Ranunculales</taxon>
        <taxon>Menispermaceae</taxon>
        <taxon>Menispermoideae</taxon>
        <taxon>Cissampelideae</taxon>
        <taxon>Stephania</taxon>
    </lineage>
</organism>
<feature type="compositionally biased region" description="Polar residues" evidence="1">
    <location>
        <begin position="602"/>
        <end position="622"/>
    </location>
</feature>
<feature type="compositionally biased region" description="Polar residues" evidence="1">
    <location>
        <begin position="660"/>
        <end position="693"/>
    </location>
</feature>
<feature type="region of interest" description="Disordered" evidence="1">
    <location>
        <begin position="660"/>
        <end position="752"/>
    </location>
</feature>
<evidence type="ECO:0000256" key="1">
    <source>
        <dbReference type="SAM" id="MobiDB-lite"/>
    </source>
</evidence>
<dbReference type="AlphaFoldDB" id="A0AAP0EMP5"/>
<evidence type="ECO:0008006" key="4">
    <source>
        <dbReference type="Google" id="ProtNLM"/>
    </source>
</evidence>
<dbReference type="Pfam" id="PF01803">
    <property type="entry name" value="LIM_bind"/>
    <property type="match status" value="1"/>
</dbReference>
<evidence type="ECO:0000313" key="2">
    <source>
        <dbReference type="EMBL" id="KAK9096336.1"/>
    </source>
</evidence>
<dbReference type="Proteomes" id="UP001417504">
    <property type="component" value="Unassembled WGS sequence"/>
</dbReference>
<feature type="compositionally biased region" description="Polar residues" evidence="1">
    <location>
        <begin position="98"/>
        <end position="136"/>
    </location>
</feature>
<keyword evidence="3" id="KW-1185">Reference proteome</keyword>
<sequence length="895" mass="96711">MLPSGPQGPVGGAQGVSPSLLRSNSSILRGQGVGIASQPTFSSIVSPHTQYNGMNLLGNVANVSSLLNQSLGNGGSSSGLSSSGNLQCGGNGIDQGAESDSMSTMGNSMGFNSSSQSFAPTNTTNPTSLSQSQGQQFLTDSGNQLVHDQQRRQIDHQNFPHGQFAVSQGHSQHQQQYQAIQGGFGNVGPVKLEPQTAGDQKGQLQQLHASRNLQIKLEPQHIQNLTNLMPVKMEPQHLDQSYFLQQQQQQQQQLLQLSRQSSQAAAAAAQMNILQQQQRLLQFQQQQQLLKGLPQQRPQLLQQYQQHNLPIRTALKSGYESGICARRLMQYMYHQQQRPVDNNIDFWRKFVAEYYAPHAKRRWCLSLYGSGRQTTGVFPQDAWHCEICNRKPGRGFETTVEVLPRLCKIKYDSGTLEELLYIDMPREFQNASGQIVLEYTKAVQESVFEHLRVVREGQLRIVFSLDLKICSWEFCARRHEELIPRRVLIPQVGQLGAVAQKYQAATQSGTSSLSGQELQSNCNMFLTSARQLAKAMEVPLVNDLGYTKRYVRCLQIAEVVNSMKDLIDFSQKTGNGPMSSLINFPKRTSGSPGLHLQGHQPGEQQQSVDHSMNNDQNSAHASSMQLTAGNGVISANNSINTTSTITSAGAVVGLLGQNSTNTRQEAPTNGANNLYGGNTVQIPSAGSSTTLPHTQPIPSSPFPSPTPSISNNQPHGSRNASPVATNSLMSSVNSPVNVSQHPAHSNDTDMNDTQSSVHKIIQEMMSAQMNGAVGVTGGGSSGNGMRSINGVSRPGSMVLNAGNGFVGNGRMNNSSLDGMEFRNMVNGFGPSSAVGGVRVGNGSVPMINGRPGVAPTMHDPIMNHPQQHGVGNGVVNGLGPGNIFNRGQFDWKPSP</sequence>
<proteinExistence type="predicted"/>
<gene>
    <name evidence="2" type="ORF">Sjap_021833</name>
</gene>
<feature type="region of interest" description="Disordered" evidence="1">
    <location>
        <begin position="183"/>
        <end position="202"/>
    </location>
</feature>
<accession>A0AAP0EMP5</accession>
<comment type="caution">
    <text evidence="2">The sequence shown here is derived from an EMBL/GenBank/DDBJ whole genome shotgun (WGS) entry which is preliminary data.</text>
</comment>
<reference evidence="2 3" key="1">
    <citation type="submission" date="2024-01" db="EMBL/GenBank/DDBJ databases">
        <title>Genome assemblies of Stephania.</title>
        <authorList>
            <person name="Yang L."/>
        </authorList>
    </citation>
    <scope>NUCLEOTIDE SEQUENCE [LARGE SCALE GENOMIC DNA]</scope>
    <source>
        <strain evidence="2">QJT</strain>
        <tissue evidence="2">Leaf</tissue>
    </source>
</reference>
<feature type="region of interest" description="Disordered" evidence="1">
    <location>
        <begin position="72"/>
        <end position="136"/>
    </location>
</feature>
<feature type="compositionally biased region" description="Polar residues" evidence="1">
    <location>
        <begin position="711"/>
        <end position="745"/>
    </location>
</feature>
<protein>
    <recommendedName>
        <fullName evidence="4">Transcriptional corepressor SEUSS</fullName>
    </recommendedName>
</protein>
<dbReference type="EMBL" id="JBBNAE010000009">
    <property type="protein sequence ID" value="KAK9096336.1"/>
    <property type="molecule type" value="Genomic_DNA"/>
</dbReference>